<comment type="caution">
    <text evidence="2">The sequence shown here is derived from an EMBL/GenBank/DDBJ whole genome shotgun (WGS) entry which is preliminary data.</text>
</comment>
<evidence type="ECO:0000313" key="3">
    <source>
        <dbReference type="Proteomes" id="UP001497623"/>
    </source>
</evidence>
<proteinExistence type="predicted"/>
<feature type="non-terminal residue" evidence="2">
    <location>
        <position position="239"/>
    </location>
</feature>
<evidence type="ECO:0000256" key="1">
    <source>
        <dbReference type="SAM" id="MobiDB-lite"/>
    </source>
</evidence>
<feature type="compositionally biased region" description="Acidic residues" evidence="1">
    <location>
        <begin position="1"/>
        <end position="13"/>
    </location>
</feature>
<sequence length="239" mass="25043">MDTLDETDFDPDLEDKQGSSGLRDIHTVKAIDGSSVNEFAEAANEWSTASDGGWGSGNLDHPRDMGQVTMLNHTAADDDVIRREIGGGGGTGEFSSAGVIGEGAMTPPPHLTPTSPPDFPHDNLEQNYDPGSSGNRDIHIVRAIEGSSSVHEFDEADNEWSTAADGGWGSGNLDQPRDMEKVTILNHTNPDDGDVIQREIGGGGGTGEFPSAGVIGEGAMTPPPHLTPASPPDFSQDNL</sequence>
<name>A0AAV2RK90_MEGNR</name>
<feature type="region of interest" description="Disordered" evidence="1">
    <location>
        <begin position="1"/>
        <end position="24"/>
    </location>
</feature>
<dbReference type="AlphaFoldDB" id="A0AAV2RK90"/>
<feature type="region of interest" description="Disordered" evidence="1">
    <location>
        <begin position="189"/>
        <end position="239"/>
    </location>
</feature>
<dbReference type="Proteomes" id="UP001497623">
    <property type="component" value="Unassembled WGS sequence"/>
</dbReference>
<dbReference type="EMBL" id="CAXKWB010024194">
    <property type="protein sequence ID" value="CAL4126131.1"/>
    <property type="molecule type" value="Genomic_DNA"/>
</dbReference>
<gene>
    <name evidence="2" type="ORF">MNOR_LOCUS25396</name>
</gene>
<keyword evidence="3" id="KW-1185">Reference proteome</keyword>
<evidence type="ECO:0000313" key="2">
    <source>
        <dbReference type="EMBL" id="CAL4126131.1"/>
    </source>
</evidence>
<protein>
    <submittedName>
        <fullName evidence="2">Uncharacterized protein</fullName>
    </submittedName>
</protein>
<organism evidence="2 3">
    <name type="scientific">Meganyctiphanes norvegica</name>
    <name type="common">Northern krill</name>
    <name type="synonym">Thysanopoda norvegica</name>
    <dbReference type="NCBI Taxonomy" id="48144"/>
    <lineage>
        <taxon>Eukaryota</taxon>
        <taxon>Metazoa</taxon>
        <taxon>Ecdysozoa</taxon>
        <taxon>Arthropoda</taxon>
        <taxon>Crustacea</taxon>
        <taxon>Multicrustacea</taxon>
        <taxon>Malacostraca</taxon>
        <taxon>Eumalacostraca</taxon>
        <taxon>Eucarida</taxon>
        <taxon>Euphausiacea</taxon>
        <taxon>Euphausiidae</taxon>
        <taxon>Meganyctiphanes</taxon>
    </lineage>
</organism>
<reference evidence="2 3" key="1">
    <citation type="submission" date="2024-05" db="EMBL/GenBank/DDBJ databases">
        <authorList>
            <person name="Wallberg A."/>
        </authorList>
    </citation>
    <scope>NUCLEOTIDE SEQUENCE [LARGE SCALE GENOMIC DNA]</scope>
</reference>
<feature type="compositionally biased region" description="Pro residues" evidence="1">
    <location>
        <begin position="221"/>
        <end position="231"/>
    </location>
</feature>
<accession>A0AAV2RK90</accession>